<feature type="transmembrane region" description="Helical" evidence="6">
    <location>
        <begin position="377"/>
        <end position="398"/>
    </location>
</feature>
<keyword evidence="2 6" id="KW-0812">Transmembrane</keyword>
<organism evidence="8 9">
    <name type="scientific">Almyronema epifaneia S1</name>
    <dbReference type="NCBI Taxonomy" id="2991925"/>
    <lineage>
        <taxon>Bacteria</taxon>
        <taxon>Bacillati</taxon>
        <taxon>Cyanobacteriota</taxon>
        <taxon>Cyanophyceae</taxon>
        <taxon>Nodosilineales</taxon>
        <taxon>Nodosilineaceae</taxon>
        <taxon>Almyronema</taxon>
        <taxon>Almyronema epifaneia</taxon>
    </lineage>
</organism>
<keyword evidence="5" id="KW-0802">TPR repeat</keyword>
<evidence type="ECO:0000256" key="4">
    <source>
        <dbReference type="ARBA" id="ARBA00023136"/>
    </source>
</evidence>
<keyword evidence="3 6" id="KW-1133">Transmembrane helix</keyword>
<feature type="transmembrane region" description="Helical" evidence="6">
    <location>
        <begin position="197"/>
        <end position="215"/>
    </location>
</feature>
<comment type="subcellular location">
    <subcellularLocation>
        <location evidence="1">Membrane</location>
        <topology evidence="1">Multi-pass membrane protein</topology>
    </subcellularLocation>
</comment>
<evidence type="ECO:0000256" key="1">
    <source>
        <dbReference type="ARBA" id="ARBA00004141"/>
    </source>
</evidence>
<feature type="transmembrane region" description="Helical" evidence="6">
    <location>
        <begin position="94"/>
        <end position="113"/>
    </location>
</feature>
<feature type="transmembrane region" description="Helical" evidence="6">
    <location>
        <begin position="36"/>
        <end position="55"/>
    </location>
</feature>
<feature type="transmembrane region" description="Helical" evidence="6">
    <location>
        <begin position="434"/>
        <end position="456"/>
    </location>
</feature>
<feature type="transmembrane region" description="Helical" evidence="6">
    <location>
        <begin position="149"/>
        <end position="168"/>
    </location>
</feature>
<dbReference type="InterPro" id="IPR019734">
    <property type="entry name" value="TPR_rpt"/>
</dbReference>
<sequence>MMAYWHKVRPALSHFLLRDFSEPIQAETSPRWRGQALGWFCLAALIFFTWLPASYFRMVGWPWILIWQLGFLAMGIWVIWMLRQFAIPFRPLGYGLDWLVGLTALGLVLSASLSDFPTVAAWNIALVLGYGLLLYGWVNYIAESTPKRYLLWGGLALTSIITSLISLFRWQPSASMWQTGDFSAAIRNAAPFGHHNFVGGYFVLVLPLVTTFALAQRGWRRWVGLLAALIVLCALYVSGSRGAYLGFLVWAIAAMGVTLWRSRGPQRQRWIVASLVGLIVIVAGIGSNPRIRDLIGGIHINASNSSNQVITVADGPTQDRYFMLQTARNIWRDRPLLGVGPGNMARVSNLYRPIETGTGLDHVQQLHNTPVQLAGELGLVGLSLYVGWLVALGGLWLRLVSKNLEPRDRLLLYGVGGSFLAYGISSLTDYQLENIGIAATLVINVVLLASLASSYLQPLKQISRRLRRIVSLGSLAGLAVAFRLWAPMDVALALSNLGVQEASAADFVEANYRWTMAANLVPWDPTYGALAGQQLLPLQDLVEDPTDQETLQAATLDHFQAAFEAAPYDVWFNQNLAVLHFQQGDLDAAEYYLSRTAQLLPRNKNYTYYLLGQVYLAQGKLDQAVSAFALEGLTNPQSLTFANWEAAPLASIRPAVLEKFSAWSLALLGQVSPEASGYQPFYENAALVHWWFGLPFAPPSPQPHLRPLLQALLEIDQQPQQSLQILNQAIADNPEASELALLRAWLQPDTYFDAYLDQVQTPEVERAAAKRHVYQYRDIRQWLASLPSEATKHSRFQLAMAYRNQSAQKIKTMLGSESIIDHALVDLLSLFSFYPREFPALDRFLESRRSAELSLPHPTQNHFQITRPLSRQ</sequence>
<dbReference type="Gene3D" id="1.25.40.10">
    <property type="entry name" value="Tetratricopeptide repeat domain"/>
    <property type="match status" value="1"/>
</dbReference>
<proteinExistence type="predicted"/>
<keyword evidence="8" id="KW-0436">Ligase</keyword>
<dbReference type="Proteomes" id="UP001600165">
    <property type="component" value="Unassembled WGS sequence"/>
</dbReference>
<reference evidence="8 9" key="1">
    <citation type="submission" date="2024-10" db="EMBL/GenBank/DDBJ databases">
        <authorList>
            <person name="Ratan Roy A."/>
            <person name="Morales Sandoval P.H."/>
            <person name="De Los Santos Villalobos S."/>
            <person name="Chakraborty S."/>
            <person name="Mukherjee J."/>
        </authorList>
    </citation>
    <scope>NUCLEOTIDE SEQUENCE [LARGE SCALE GENOMIC DNA]</scope>
    <source>
        <strain evidence="8 9">S1</strain>
    </source>
</reference>
<feature type="transmembrane region" description="Helical" evidence="6">
    <location>
        <begin position="119"/>
        <end position="137"/>
    </location>
</feature>
<accession>A0ABW6IIA7</accession>
<evidence type="ECO:0000313" key="8">
    <source>
        <dbReference type="EMBL" id="MFE4107915.1"/>
    </source>
</evidence>
<evidence type="ECO:0000256" key="3">
    <source>
        <dbReference type="ARBA" id="ARBA00022989"/>
    </source>
</evidence>
<dbReference type="Pfam" id="PF04932">
    <property type="entry name" value="Wzy_C"/>
    <property type="match status" value="1"/>
</dbReference>
<dbReference type="PANTHER" id="PTHR37422">
    <property type="entry name" value="TEICHURONIC ACID BIOSYNTHESIS PROTEIN TUAE"/>
    <property type="match status" value="1"/>
</dbReference>
<dbReference type="SUPFAM" id="SSF48452">
    <property type="entry name" value="TPR-like"/>
    <property type="match status" value="1"/>
</dbReference>
<protein>
    <submittedName>
        <fullName evidence="8">O-antigen ligase family protein</fullName>
    </submittedName>
</protein>
<evidence type="ECO:0000256" key="6">
    <source>
        <dbReference type="SAM" id="Phobius"/>
    </source>
</evidence>
<dbReference type="InterPro" id="IPR007016">
    <property type="entry name" value="O-antigen_ligase-rel_domated"/>
</dbReference>
<feature type="transmembrane region" description="Helical" evidence="6">
    <location>
        <begin position="244"/>
        <end position="262"/>
    </location>
</feature>
<dbReference type="PANTHER" id="PTHR37422:SF23">
    <property type="entry name" value="TEICHURONIC ACID BIOSYNTHESIS PROTEIN TUAE"/>
    <property type="match status" value="1"/>
</dbReference>
<dbReference type="EMBL" id="JBHZOL010000095">
    <property type="protein sequence ID" value="MFE4107915.1"/>
    <property type="molecule type" value="Genomic_DNA"/>
</dbReference>
<feature type="transmembrane region" description="Helical" evidence="6">
    <location>
        <begin position="269"/>
        <end position="287"/>
    </location>
</feature>
<keyword evidence="9" id="KW-1185">Reference proteome</keyword>
<evidence type="ECO:0000259" key="7">
    <source>
        <dbReference type="Pfam" id="PF04932"/>
    </source>
</evidence>
<name>A0ABW6IIA7_9CYAN</name>
<gene>
    <name evidence="8" type="ORF">ACFVKH_16640</name>
</gene>
<feature type="transmembrane region" description="Helical" evidence="6">
    <location>
        <begin position="61"/>
        <end position="82"/>
    </location>
</feature>
<comment type="caution">
    <text evidence="8">The sequence shown here is derived from an EMBL/GenBank/DDBJ whole genome shotgun (WGS) entry which is preliminary data.</text>
</comment>
<dbReference type="GO" id="GO:0016874">
    <property type="term" value="F:ligase activity"/>
    <property type="evidence" value="ECO:0007669"/>
    <property type="project" value="UniProtKB-KW"/>
</dbReference>
<feature type="transmembrane region" description="Helical" evidence="6">
    <location>
        <begin position="410"/>
        <end position="428"/>
    </location>
</feature>
<feature type="domain" description="O-antigen ligase-related" evidence="7">
    <location>
        <begin position="226"/>
        <end position="386"/>
    </location>
</feature>
<feature type="transmembrane region" description="Helical" evidence="6">
    <location>
        <begin position="468"/>
        <end position="486"/>
    </location>
</feature>
<dbReference type="RefSeq" id="WP_377967096.1">
    <property type="nucleotide sequence ID" value="NZ_JBHZOL010000095.1"/>
</dbReference>
<dbReference type="InterPro" id="IPR051533">
    <property type="entry name" value="WaaL-like"/>
</dbReference>
<dbReference type="InterPro" id="IPR011990">
    <property type="entry name" value="TPR-like_helical_dom_sf"/>
</dbReference>
<feature type="transmembrane region" description="Helical" evidence="6">
    <location>
        <begin position="222"/>
        <end position="238"/>
    </location>
</feature>
<evidence type="ECO:0000256" key="5">
    <source>
        <dbReference type="PROSITE-ProRule" id="PRU00339"/>
    </source>
</evidence>
<evidence type="ECO:0000313" key="9">
    <source>
        <dbReference type="Proteomes" id="UP001600165"/>
    </source>
</evidence>
<keyword evidence="4 6" id="KW-0472">Membrane</keyword>
<evidence type="ECO:0000256" key="2">
    <source>
        <dbReference type="ARBA" id="ARBA00022692"/>
    </source>
</evidence>
<feature type="repeat" description="TPR" evidence="5">
    <location>
        <begin position="605"/>
        <end position="638"/>
    </location>
</feature>
<dbReference type="PROSITE" id="PS50005">
    <property type="entry name" value="TPR"/>
    <property type="match status" value="1"/>
</dbReference>